<sequence>MKKRSLLLITVVFLLSACGKSAALVPAVTPTAMGQEHAGHSGHGDAAAGDGVQAVFKLASSEQAKANQDTPVTIQILDKDGKSIENFDLNHEKKMHLIVVNKDLSFFKHIHPEYKGSGLFTITTLFPAGGNYRLFADIIPSGKGNVVKSNSLTVQGDTPATIELQPDGKLTKTVDGTEVTLAMDHLMAGMDINLAYTFKDAVTQAPVKNLQPYLGAVGHVVILDANTVQYLHVHPTDEKTTGPEAKFMTKFPKSGIYKIWGEFQRDGKVLIVPFVVKVP</sequence>
<evidence type="ECO:0008006" key="3">
    <source>
        <dbReference type="Google" id="ProtNLM"/>
    </source>
</evidence>
<keyword evidence="1" id="KW-0732">Signal</keyword>
<evidence type="ECO:0000313" key="2">
    <source>
        <dbReference type="EMBL" id="NEW09443.1"/>
    </source>
</evidence>
<dbReference type="EMBL" id="JAAIKC010000018">
    <property type="protein sequence ID" value="NEW09443.1"/>
    <property type="molecule type" value="Genomic_DNA"/>
</dbReference>
<dbReference type="AlphaFoldDB" id="A0A6G4A4P9"/>
<name>A0A6G4A4P9_9BACL</name>
<reference evidence="2" key="1">
    <citation type="submission" date="2020-02" db="EMBL/GenBank/DDBJ databases">
        <authorList>
            <person name="Shen X.-R."/>
            <person name="Zhang Y.-X."/>
        </authorList>
    </citation>
    <scope>NUCLEOTIDE SEQUENCE</scope>
    <source>
        <strain evidence="2">SYP-B3998</strain>
    </source>
</reference>
<proteinExistence type="predicted"/>
<dbReference type="RefSeq" id="WP_163953298.1">
    <property type="nucleotide sequence ID" value="NZ_JAAIKC010000018.1"/>
</dbReference>
<feature type="chain" id="PRO_5026039730" description="Secreted protein" evidence="1">
    <location>
        <begin position="23"/>
        <end position="279"/>
    </location>
</feature>
<protein>
    <recommendedName>
        <fullName evidence="3">Secreted protein</fullName>
    </recommendedName>
</protein>
<comment type="caution">
    <text evidence="2">The sequence shown here is derived from an EMBL/GenBank/DDBJ whole genome shotgun (WGS) entry which is preliminary data.</text>
</comment>
<feature type="signal peptide" evidence="1">
    <location>
        <begin position="1"/>
        <end position="22"/>
    </location>
</feature>
<organism evidence="2">
    <name type="scientific">Paenibacillus sp. SYP-B3998</name>
    <dbReference type="NCBI Taxonomy" id="2678564"/>
    <lineage>
        <taxon>Bacteria</taxon>
        <taxon>Bacillati</taxon>
        <taxon>Bacillota</taxon>
        <taxon>Bacilli</taxon>
        <taxon>Bacillales</taxon>
        <taxon>Paenibacillaceae</taxon>
        <taxon>Paenibacillus</taxon>
    </lineage>
</organism>
<accession>A0A6G4A4P9</accession>
<gene>
    <name evidence="2" type="ORF">GK047_26225</name>
</gene>
<evidence type="ECO:0000256" key="1">
    <source>
        <dbReference type="SAM" id="SignalP"/>
    </source>
</evidence>
<dbReference type="PROSITE" id="PS51257">
    <property type="entry name" value="PROKAR_LIPOPROTEIN"/>
    <property type="match status" value="1"/>
</dbReference>